<keyword evidence="4" id="KW-0479">Metal-binding</keyword>
<feature type="chain" id="PRO_5046415610" description="Peptidase M14 domain-containing protein" evidence="9">
    <location>
        <begin position="25"/>
        <end position="524"/>
    </location>
</feature>
<gene>
    <name evidence="11" type="ORF">ODALV1_LOCUS10196</name>
</gene>
<dbReference type="InterPro" id="IPR000834">
    <property type="entry name" value="Peptidase_M14"/>
</dbReference>
<dbReference type="PANTHER" id="PTHR11532:SF93">
    <property type="entry name" value="CARBOXYPEPTIDASE E"/>
    <property type="match status" value="1"/>
</dbReference>
<evidence type="ECO:0000256" key="8">
    <source>
        <dbReference type="PROSITE-ProRule" id="PRU01379"/>
    </source>
</evidence>
<dbReference type="InterPro" id="IPR057247">
    <property type="entry name" value="CARBOXYPEPT_ZN_2"/>
</dbReference>
<evidence type="ECO:0000259" key="10">
    <source>
        <dbReference type="PROSITE" id="PS52035"/>
    </source>
</evidence>
<dbReference type="CDD" id="cd03858">
    <property type="entry name" value="M14_CP_N-E_like"/>
    <property type="match status" value="1"/>
</dbReference>
<dbReference type="SUPFAM" id="SSF49464">
    <property type="entry name" value="Carboxypeptidase regulatory domain-like"/>
    <property type="match status" value="1"/>
</dbReference>
<dbReference type="PANTHER" id="PTHR11532">
    <property type="entry name" value="PROTEASE M14 CARBOXYPEPTIDASE"/>
    <property type="match status" value="1"/>
</dbReference>
<keyword evidence="3" id="KW-0121">Carboxypeptidase</keyword>
<keyword evidence="5" id="KW-0378">Hydrolase</keyword>
<proteinExistence type="inferred from homology"/>
<feature type="domain" description="Peptidase M14" evidence="10">
    <location>
        <begin position="31"/>
        <end position="349"/>
    </location>
</feature>
<dbReference type="SMART" id="SM00631">
    <property type="entry name" value="Zn_pept"/>
    <property type="match status" value="1"/>
</dbReference>
<feature type="active site" description="Proton donor/acceptor" evidence="8">
    <location>
        <position position="319"/>
    </location>
</feature>
<evidence type="ECO:0000256" key="2">
    <source>
        <dbReference type="ARBA" id="ARBA00005988"/>
    </source>
</evidence>
<evidence type="ECO:0000313" key="12">
    <source>
        <dbReference type="Proteomes" id="UP001642540"/>
    </source>
</evidence>
<keyword evidence="9" id="KW-0732">Signal</keyword>
<keyword evidence="12" id="KW-1185">Reference proteome</keyword>
<dbReference type="Pfam" id="PF00246">
    <property type="entry name" value="Peptidase_M14"/>
    <property type="match status" value="1"/>
</dbReference>
<evidence type="ECO:0000256" key="4">
    <source>
        <dbReference type="ARBA" id="ARBA00022723"/>
    </source>
</evidence>
<comment type="cofactor">
    <cofactor evidence="1">
        <name>Zn(2+)</name>
        <dbReference type="ChEBI" id="CHEBI:29105"/>
    </cofactor>
</comment>
<dbReference type="PROSITE" id="PS00133">
    <property type="entry name" value="CARBOXYPEPT_ZN_2"/>
    <property type="match status" value="1"/>
</dbReference>
<accession>A0ABP1QDE8</accession>
<comment type="caution">
    <text evidence="11">The sequence shown here is derived from an EMBL/GenBank/DDBJ whole genome shotgun (WGS) entry which is preliminary data.</text>
</comment>
<organism evidence="11 12">
    <name type="scientific">Orchesella dallaii</name>
    <dbReference type="NCBI Taxonomy" id="48710"/>
    <lineage>
        <taxon>Eukaryota</taxon>
        <taxon>Metazoa</taxon>
        <taxon>Ecdysozoa</taxon>
        <taxon>Arthropoda</taxon>
        <taxon>Hexapoda</taxon>
        <taxon>Collembola</taxon>
        <taxon>Entomobryomorpha</taxon>
        <taxon>Entomobryoidea</taxon>
        <taxon>Orchesellidae</taxon>
        <taxon>Orchesellinae</taxon>
        <taxon>Orchesella</taxon>
    </lineage>
</organism>
<dbReference type="Gene3D" id="2.60.40.1120">
    <property type="entry name" value="Carboxypeptidase-like, regulatory domain"/>
    <property type="match status" value="1"/>
</dbReference>
<evidence type="ECO:0000313" key="11">
    <source>
        <dbReference type="EMBL" id="CAL8099282.1"/>
    </source>
</evidence>
<dbReference type="Gene3D" id="3.40.630.10">
    <property type="entry name" value="Zn peptidases"/>
    <property type="match status" value="1"/>
</dbReference>
<dbReference type="SUPFAM" id="SSF53187">
    <property type="entry name" value="Zn-dependent exopeptidases"/>
    <property type="match status" value="1"/>
</dbReference>
<dbReference type="InterPro" id="IPR050753">
    <property type="entry name" value="Peptidase_M14_domain"/>
</dbReference>
<dbReference type="Proteomes" id="UP001642540">
    <property type="component" value="Unassembled WGS sequence"/>
</dbReference>
<dbReference type="CDD" id="cd11308">
    <property type="entry name" value="Peptidase_M14NE-CP-C_like"/>
    <property type="match status" value="1"/>
</dbReference>
<dbReference type="InterPro" id="IPR057246">
    <property type="entry name" value="CARBOXYPEPT_ZN_1"/>
</dbReference>
<protein>
    <recommendedName>
        <fullName evidence="10">Peptidase M14 domain-containing protein</fullName>
    </recommendedName>
</protein>
<comment type="similarity">
    <text evidence="2 8">Belongs to the peptidase M14 family.</text>
</comment>
<evidence type="ECO:0000256" key="6">
    <source>
        <dbReference type="ARBA" id="ARBA00022833"/>
    </source>
</evidence>
<evidence type="ECO:0000256" key="5">
    <source>
        <dbReference type="ARBA" id="ARBA00022801"/>
    </source>
</evidence>
<dbReference type="PROSITE" id="PS00132">
    <property type="entry name" value="CARBOXYPEPT_ZN_1"/>
    <property type="match status" value="1"/>
</dbReference>
<keyword evidence="7" id="KW-0325">Glycoprotein</keyword>
<dbReference type="InterPro" id="IPR008969">
    <property type="entry name" value="CarboxyPept-like_regulatory"/>
</dbReference>
<feature type="signal peptide" evidence="9">
    <location>
        <begin position="1"/>
        <end position="24"/>
    </location>
</feature>
<evidence type="ECO:0000256" key="9">
    <source>
        <dbReference type="SAM" id="SignalP"/>
    </source>
</evidence>
<keyword evidence="6" id="KW-0862">Zinc</keyword>
<evidence type="ECO:0000256" key="3">
    <source>
        <dbReference type="ARBA" id="ARBA00022645"/>
    </source>
</evidence>
<keyword evidence="3" id="KW-0645">Protease</keyword>
<reference evidence="11 12" key="1">
    <citation type="submission" date="2024-08" db="EMBL/GenBank/DDBJ databases">
        <authorList>
            <person name="Cucini C."/>
            <person name="Frati F."/>
        </authorList>
    </citation>
    <scope>NUCLEOTIDE SEQUENCE [LARGE SCALE GENOMIC DNA]</scope>
</reference>
<dbReference type="PROSITE" id="PS52035">
    <property type="entry name" value="PEPTIDASE_M14"/>
    <property type="match status" value="1"/>
</dbReference>
<sequence>MAWKFGILSSFPLLLSYALVLVTASTSFQFKHHNNQDILKVLESVHQACPNVTRIYTLSETSVKGVPLYMIEFSTHPGQHEILKPEFKYIGNMHGNEVLGRELLLKLADQLCQGYRAQDPVIQPLVQKTRIHILPSMNPDGWDLATKRGKNDYLVGRSNANGVDLNRDFPDLDRIMFGNEVFHVKNNNHLMDQVQTLDHPIQPETLAVMRLIMSTPFVLSANLHGGDLVVNYPYDSSRSGADSEYTETPDDDTFRYISTAYSSLHPSMADPSREPCDKLDAMNFGKSGGIVNGAKWYSVRGGMQDFNYLSSNDFEITLELGCRKYTNEQDLEKEWNDNKDALINFIWQTHLGVKGLVRDSITGRAIANAAIRVRNITLINQTHAENYEIDHDITSVFDGDYFRLLTPGEYLVTAVHVGYKSQTRRVKVANQPRTEATRLDFWLEPTNEVQLNQIGEFFEEPAELDELGANEPEPPRQTRQFSELSVDELQPEVENLNMNNVNTDSDTPSRDWIFKWVYGHLGNV</sequence>
<evidence type="ECO:0000256" key="7">
    <source>
        <dbReference type="ARBA" id="ARBA00023180"/>
    </source>
</evidence>
<name>A0ABP1QDE8_9HEXA</name>
<dbReference type="Pfam" id="PF13620">
    <property type="entry name" value="CarboxypepD_reg"/>
    <property type="match status" value="1"/>
</dbReference>
<dbReference type="PRINTS" id="PR00765">
    <property type="entry name" value="CRBOXYPTASEA"/>
</dbReference>
<dbReference type="EMBL" id="CAXLJM020000031">
    <property type="protein sequence ID" value="CAL8099282.1"/>
    <property type="molecule type" value="Genomic_DNA"/>
</dbReference>
<evidence type="ECO:0000256" key="1">
    <source>
        <dbReference type="ARBA" id="ARBA00001947"/>
    </source>
</evidence>